<name>A0A561F011_9ACTN</name>
<keyword evidence="2" id="KW-1185">Reference proteome</keyword>
<protein>
    <recommendedName>
        <fullName evidence="3">Phage baseplate protein</fullName>
    </recommendedName>
</protein>
<comment type="caution">
    <text evidence="1">The sequence shown here is derived from an EMBL/GenBank/DDBJ whole genome shotgun (WGS) entry which is preliminary data.</text>
</comment>
<sequence>MTESGTAWGDDAGLRPLTDQLLLDTWERASALAPVSRPLALLATAYPQYGWEQLAAEPLGRCDSLLAELRRSLVGDLVEAVASCPSCSDVVEVSFSLARLLESGAAQGGGSESGAAEGAEAGVELSVTAEGHEIRCRPVTAGDLVAVRGVPDPASALLARCVMEASRLGRAVPPEELPEGARSAVEEALAAADPQAETLLGLGCPACGTEWWAPFDLAAFLWAEVERLAMHTLGEVDTLARAYGWRESDILALGQLRRRRYLDLVMA</sequence>
<accession>A0A561F011</accession>
<evidence type="ECO:0000313" key="2">
    <source>
        <dbReference type="Proteomes" id="UP000318416"/>
    </source>
</evidence>
<proteinExistence type="predicted"/>
<dbReference type="Proteomes" id="UP000318416">
    <property type="component" value="Unassembled WGS sequence"/>
</dbReference>
<dbReference type="AlphaFoldDB" id="A0A561F011"/>
<dbReference type="RefSeq" id="WP_145796003.1">
    <property type="nucleotide sequence ID" value="NZ_BAAABR010000019.1"/>
</dbReference>
<evidence type="ECO:0008006" key="3">
    <source>
        <dbReference type="Google" id="ProtNLM"/>
    </source>
</evidence>
<reference evidence="1 2" key="1">
    <citation type="submission" date="2019-06" db="EMBL/GenBank/DDBJ databases">
        <title>Sequencing the genomes of 1000 actinobacteria strains.</title>
        <authorList>
            <person name="Klenk H.-P."/>
        </authorList>
    </citation>
    <scope>NUCLEOTIDE SEQUENCE [LARGE SCALE GENOMIC DNA]</scope>
    <source>
        <strain evidence="1 2">DSM 41649</strain>
    </source>
</reference>
<dbReference type="EMBL" id="VIVR01000001">
    <property type="protein sequence ID" value="TWE21198.1"/>
    <property type="molecule type" value="Genomic_DNA"/>
</dbReference>
<evidence type="ECO:0000313" key="1">
    <source>
        <dbReference type="EMBL" id="TWE21198.1"/>
    </source>
</evidence>
<gene>
    <name evidence="1" type="ORF">FB465_6365</name>
</gene>
<organism evidence="1 2">
    <name type="scientific">Kitasatospora atroaurantiaca</name>
    <dbReference type="NCBI Taxonomy" id="285545"/>
    <lineage>
        <taxon>Bacteria</taxon>
        <taxon>Bacillati</taxon>
        <taxon>Actinomycetota</taxon>
        <taxon>Actinomycetes</taxon>
        <taxon>Kitasatosporales</taxon>
        <taxon>Streptomycetaceae</taxon>
        <taxon>Kitasatospora</taxon>
    </lineage>
</organism>
<dbReference type="OrthoDB" id="283948at2"/>